<name>A0A2T2WYJ2_SULTH</name>
<evidence type="ECO:0000313" key="3">
    <source>
        <dbReference type="EMBL" id="PSR27276.1"/>
    </source>
</evidence>
<dbReference type="Pfam" id="PF01645">
    <property type="entry name" value="Glu_synthase"/>
    <property type="match status" value="1"/>
</dbReference>
<organism evidence="3 4">
    <name type="scientific">Sulfobacillus thermosulfidooxidans</name>
    <dbReference type="NCBI Taxonomy" id="28034"/>
    <lineage>
        <taxon>Bacteria</taxon>
        <taxon>Bacillati</taxon>
        <taxon>Bacillota</taxon>
        <taxon>Clostridia</taxon>
        <taxon>Eubacteriales</taxon>
        <taxon>Clostridiales Family XVII. Incertae Sedis</taxon>
        <taxon>Sulfobacillus</taxon>
    </lineage>
</organism>
<accession>A0A2T2WYJ2</accession>
<feature type="domain" description="Glutamate synthase" evidence="2">
    <location>
        <begin position="118"/>
        <end position="439"/>
    </location>
</feature>
<evidence type="ECO:0000256" key="1">
    <source>
        <dbReference type="ARBA" id="ARBA00009716"/>
    </source>
</evidence>
<dbReference type="InterPro" id="IPR013785">
    <property type="entry name" value="Aldolase_TIM"/>
</dbReference>
<dbReference type="Gene3D" id="3.20.20.70">
    <property type="entry name" value="Aldolase class I"/>
    <property type="match status" value="1"/>
</dbReference>
<comment type="similarity">
    <text evidence="1">Belongs to the glutamate synthase family.</text>
</comment>
<evidence type="ECO:0000259" key="2">
    <source>
        <dbReference type="Pfam" id="PF01645"/>
    </source>
</evidence>
<proteinExistence type="inferred from homology"/>
<dbReference type="InterPro" id="IPR002932">
    <property type="entry name" value="Glu_synthdom"/>
</dbReference>
<dbReference type="PANTHER" id="PTHR43819">
    <property type="entry name" value="ARCHAEAL-TYPE GLUTAMATE SYNTHASE [NADPH]"/>
    <property type="match status" value="1"/>
</dbReference>
<dbReference type="CDD" id="cd02808">
    <property type="entry name" value="GltS_FMN"/>
    <property type="match status" value="1"/>
</dbReference>
<dbReference type="Proteomes" id="UP000242705">
    <property type="component" value="Unassembled WGS sequence"/>
</dbReference>
<reference evidence="3 4" key="1">
    <citation type="journal article" date="2014" name="BMC Genomics">
        <title>Comparison of environmental and isolate Sulfobacillus genomes reveals diverse carbon, sulfur, nitrogen, and hydrogen metabolisms.</title>
        <authorList>
            <person name="Justice N.B."/>
            <person name="Norman A."/>
            <person name="Brown C.T."/>
            <person name="Singh A."/>
            <person name="Thomas B.C."/>
            <person name="Banfield J.F."/>
        </authorList>
    </citation>
    <scope>NUCLEOTIDE SEQUENCE [LARGE SCALE GENOMIC DNA]</scope>
    <source>
        <strain evidence="3">AMDSBA5</strain>
    </source>
</reference>
<dbReference type="GO" id="GO:0015930">
    <property type="term" value="F:glutamate synthase activity"/>
    <property type="evidence" value="ECO:0007669"/>
    <property type="project" value="InterPro"/>
</dbReference>
<dbReference type="SUPFAM" id="SSF51395">
    <property type="entry name" value="FMN-linked oxidoreductases"/>
    <property type="match status" value="1"/>
</dbReference>
<gene>
    <name evidence="3" type="ORF">C7B47_08690</name>
</gene>
<evidence type="ECO:0000313" key="4">
    <source>
        <dbReference type="Proteomes" id="UP000242705"/>
    </source>
</evidence>
<dbReference type="PANTHER" id="PTHR43819:SF1">
    <property type="entry name" value="ARCHAEAL-TYPE GLUTAMATE SYNTHASE [NADPH]"/>
    <property type="match status" value="1"/>
</dbReference>
<comment type="caution">
    <text evidence="3">The sequence shown here is derived from an EMBL/GenBank/DDBJ whole genome shotgun (WGS) entry which is preliminary data.</text>
</comment>
<dbReference type="GO" id="GO:0006537">
    <property type="term" value="P:glutamate biosynthetic process"/>
    <property type="evidence" value="ECO:0007669"/>
    <property type="project" value="InterPro"/>
</dbReference>
<sequence length="499" mass="54879">MRGVRNVFWQIFGATLLALALFSIAVAFLMPTLEKALFNYLSDQALQKVMKSRYMTSLTSAWSLLRRANPQIFLENSLRATQDQAIGRPMGTPLVFSHWENLVFNPAQLAHIPTRRREEVELKTVIGPKTARPLVTDIPILIAAMSYGGALSMKAKIALALGANMAGTATNTGESYLPEERDAAKRLIVQYHRGTWPLSAQNHPEYLESADAIEIQIGQGAQAASAMITKHMDPEMQKYFGLKDGDKAVIAARLQGVETPQDFVRLVHQLKGRYSVPVGVKIAPSGWLEDDLAVILDAHVDFIVLDGGEGGTHSGPPILQDDFGIPTMAAISWADQFLREKNCRQRITLIAAGGLRSPGDYLKAMALGADAVYIGYAALMALSAYQAQKVLPYAPPEDLLYHKGKHHHELDVDQAARHLAHFLRSSCDELRYGVQAVGKTNIHDVNRDDLVALDPWTAQLAGVKSLVQPWISQEDPGVFPEAPHFHFRSPNEGGNHPVH</sequence>
<dbReference type="AlphaFoldDB" id="A0A2T2WYJ2"/>
<protein>
    <submittedName>
        <fullName evidence="3">FMN-binding glutamate synthase family protein</fullName>
    </submittedName>
</protein>
<dbReference type="EMBL" id="PXYX01000014">
    <property type="protein sequence ID" value="PSR27276.1"/>
    <property type="molecule type" value="Genomic_DNA"/>
</dbReference>